<dbReference type="InterPro" id="IPR011009">
    <property type="entry name" value="Kinase-like_dom_sf"/>
</dbReference>
<dbReference type="PANTHER" id="PTHR15508:SF8">
    <property type="entry name" value="LD24550P"/>
    <property type="match status" value="1"/>
</dbReference>
<dbReference type="InterPro" id="IPR001683">
    <property type="entry name" value="PX_dom"/>
</dbReference>
<dbReference type="Pfam" id="PF04212">
    <property type="entry name" value="MIT"/>
    <property type="match status" value="1"/>
</dbReference>
<dbReference type="Gene3D" id="1.20.58.80">
    <property type="entry name" value="Phosphotransferase system, lactose/cellobiose-type IIA subunit"/>
    <property type="match status" value="1"/>
</dbReference>
<dbReference type="InterPro" id="IPR051866">
    <property type="entry name" value="Intracell_Sig-Traffick_Protein"/>
</dbReference>
<dbReference type="SMART" id="SM00220">
    <property type="entry name" value="S_TKc"/>
    <property type="match status" value="1"/>
</dbReference>
<evidence type="ECO:0000259" key="2">
    <source>
        <dbReference type="PROSITE" id="PS50011"/>
    </source>
</evidence>
<dbReference type="SMART" id="SM00312">
    <property type="entry name" value="PX"/>
    <property type="match status" value="1"/>
</dbReference>
<evidence type="ECO:0008006" key="6">
    <source>
        <dbReference type="Google" id="ProtNLM"/>
    </source>
</evidence>
<comment type="caution">
    <text evidence="4">The sequence shown here is derived from an EMBL/GenBank/DDBJ whole genome shotgun (WGS) entry which is preliminary data.</text>
</comment>
<gene>
    <name evidence="4" type="ORF">EEDITHA_LOCUS13202</name>
</gene>
<dbReference type="SMART" id="SM00745">
    <property type="entry name" value="MIT"/>
    <property type="match status" value="1"/>
</dbReference>
<proteinExistence type="predicted"/>
<evidence type="ECO:0000313" key="5">
    <source>
        <dbReference type="Proteomes" id="UP001153954"/>
    </source>
</evidence>
<dbReference type="InterPro" id="IPR036871">
    <property type="entry name" value="PX_dom_sf"/>
</dbReference>
<feature type="region of interest" description="Disordered" evidence="1">
    <location>
        <begin position="274"/>
        <end position="313"/>
    </location>
</feature>
<dbReference type="SUPFAM" id="SSF116846">
    <property type="entry name" value="MIT domain"/>
    <property type="match status" value="1"/>
</dbReference>
<feature type="domain" description="Protein kinase" evidence="2">
    <location>
        <begin position="525"/>
        <end position="925"/>
    </location>
</feature>
<dbReference type="Proteomes" id="UP001153954">
    <property type="component" value="Unassembled WGS sequence"/>
</dbReference>
<dbReference type="EMBL" id="CAKOGL010000019">
    <property type="protein sequence ID" value="CAH2098043.1"/>
    <property type="molecule type" value="Genomic_DNA"/>
</dbReference>
<dbReference type="InterPro" id="IPR007330">
    <property type="entry name" value="MIT_dom"/>
</dbReference>
<evidence type="ECO:0000256" key="1">
    <source>
        <dbReference type="SAM" id="MobiDB-lite"/>
    </source>
</evidence>
<dbReference type="CDD" id="cd02677">
    <property type="entry name" value="MIT_SNX15"/>
    <property type="match status" value="1"/>
</dbReference>
<dbReference type="SUPFAM" id="SSF56112">
    <property type="entry name" value="Protein kinase-like (PK-like)"/>
    <property type="match status" value="1"/>
</dbReference>
<protein>
    <recommendedName>
        <fullName evidence="6">Ribosomal protein S6 kinase delta-1</fullName>
    </recommendedName>
</protein>
<dbReference type="Gene3D" id="1.10.510.10">
    <property type="entry name" value="Transferase(Phosphotransferase) domain 1"/>
    <property type="match status" value="1"/>
</dbReference>
<organism evidence="4 5">
    <name type="scientific">Euphydryas editha</name>
    <name type="common">Edith's checkerspot</name>
    <dbReference type="NCBI Taxonomy" id="104508"/>
    <lineage>
        <taxon>Eukaryota</taxon>
        <taxon>Metazoa</taxon>
        <taxon>Ecdysozoa</taxon>
        <taxon>Arthropoda</taxon>
        <taxon>Hexapoda</taxon>
        <taxon>Insecta</taxon>
        <taxon>Pterygota</taxon>
        <taxon>Neoptera</taxon>
        <taxon>Endopterygota</taxon>
        <taxon>Lepidoptera</taxon>
        <taxon>Glossata</taxon>
        <taxon>Ditrysia</taxon>
        <taxon>Papilionoidea</taxon>
        <taxon>Nymphalidae</taxon>
        <taxon>Nymphalinae</taxon>
        <taxon>Euphydryas</taxon>
    </lineage>
</organism>
<feature type="region of interest" description="Disordered" evidence="1">
    <location>
        <begin position="151"/>
        <end position="171"/>
    </location>
</feature>
<dbReference type="AlphaFoldDB" id="A0AAU9UJA3"/>
<dbReference type="Pfam" id="PF00069">
    <property type="entry name" value="Pkinase"/>
    <property type="match status" value="1"/>
</dbReference>
<feature type="compositionally biased region" description="Polar residues" evidence="1">
    <location>
        <begin position="295"/>
        <end position="313"/>
    </location>
</feature>
<dbReference type="Gene3D" id="3.30.1520.10">
    <property type="entry name" value="Phox-like domain"/>
    <property type="match status" value="1"/>
</dbReference>
<dbReference type="GO" id="GO:0005524">
    <property type="term" value="F:ATP binding"/>
    <property type="evidence" value="ECO:0007669"/>
    <property type="project" value="InterPro"/>
</dbReference>
<dbReference type="InterPro" id="IPR036181">
    <property type="entry name" value="MIT_dom_sf"/>
</dbReference>
<dbReference type="PANTHER" id="PTHR15508">
    <property type="entry name" value="RIBOSOMAL PROTEIN S6 KINASE"/>
    <property type="match status" value="1"/>
</dbReference>
<dbReference type="PROSITE" id="PS50195">
    <property type="entry name" value="PX"/>
    <property type="match status" value="1"/>
</dbReference>
<reference evidence="4" key="1">
    <citation type="submission" date="2022-03" db="EMBL/GenBank/DDBJ databases">
        <authorList>
            <person name="Tunstrom K."/>
        </authorList>
    </citation>
    <scope>NUCLEOTIDE SEQUENCE</scope>
</reference>
<sequence>MSVRDKWVRRFSIDETAKHKNGFTIYKITSVLFPLESPEAVTVVSVWKRYSDVQQLHKSMKSLHTGLHLKGTFPQLAKNSFFKRFSPEVIEERAKTIKALLEFVAEHRLLFTSTDFVNFLQTGYPEPEHKPSGLINTIRSSLHLPIEEMPPLEYTSDDEGRSPTAQNQTTDIQNIDISQIPIHEPTDVEIRESPKTSTKISESDSFESINSIESLDSDLYEELNKVKIDKQVPGVKRNVLPDLINFDAPSTSKFEDYHTMNKNRDIENISISSTIYGTESERPSESRASIYSKMSGPSLSNPEGATGTDNSDISKNISSRSTIDYVSGLEDSFKFSANKCVSSLSISEGTTGIDNSDISKIIPSRSTIDCVSGTEDSFKFSASANKCLPSLYMSEGTSETEDSYVFSAGYALNLAMSSEQKGDYRGAFDCYKSAIEKMLIGVRTDTDQQRRVLVKEKINKYLSYAETIYKNHLCDVNQSPPSQPARTLALPLRLLRRPAAELGDYRVLAVCCRTLLVLHEPDRACRAMKLTGAARAGPGLSRYEGTVHDCRGSSPVLHEPDRACRAMKVIQKIPCNLTEFDDYFHQKADETRQPILPTMIPYMVPLHAYVETDDLIFLILSYAPGERLFDYVKNYKQTIPDRQVNLENVFTEPIKNIDVQNDNIGPSTDIDSLDNKINVDDVNENLKSIDVVDNVSNIDLSVNELVINSQRLLLNVDKVLTEVSNVATISEEESGKEVREEKKVKMEKEIEIDTESNATQTKSELPPSAFCRWGAEILTALESLHNCGIIWRDLHPRNILLGARGQVLLTYCAEYRGSDVTLAKLERSGEKGSLYVAPELLQLGHDQLDRACDFWTFGAIMYELICGFPLSRLHGAFTAHTELRLPRAAHIDARSLLSQLLTYDPSERLGSGKDGIDEIKQHPYFRHIDWQEVYDSWIVPD</sequence>
<name>A0AAU9UJA3_EUPED</name>
<keyword evidence="5" id="KW-1185">Reference proteome</keyword>
<feature type="domain" description="PX" evidence="3">
    <location>
        <begin position="1"/>
        <end position="127"/>
    </location>
</feature>
<accession>A0AAU9UJA3</accession>
<dbReference type="InterPro" id="IPR000719">
    <property type="entry name" value="Prot_kinase_dom"/>
</dbReference>
<evidence type="ECO:0000313" key="4">
    <source>
        <dbReference type="EMBL" id="CAH2098043.1"/>
    </source>
</evidence>
<evidence type="ECO:0000259" key="3">
    <source>
        <dbReference type="PROSITE" id="PS50195"/>
    </source>
</evidence>
<dbReference type="PROSITE" id="PS50011">
    <property type="entry name" value="PROTEIN_KINASE_DOM"/>
    <property type="match status" value="1"/>
</dbReference>
<dbReference type="Pfam" id="PF00787">
    <property type="entry name" value="PX"/>
    <property type="match status" value="1"/>
</dbReference>
<dbReference type="SUPFAM" id="SSF64268">
    <property type="entry name" value="PX domain"/>
    <property type="match status" value="1"/>
</dbReference>
<dbReference type="GO" id="GO:0035091">
    <property type="term" value="F:phosphatidylinositol binding"/>
    <property type="evidence" value="ECO:0007669"/>
    <property type="project" value="InterPro"/>
</dbReference>
<dbReference type="GO" id="GO:0004672">
    <property type="term" value="F:protein kinase activity"/>
    <property type="evidence" value="ECO:0007669"/>
    <property type="project" value="InterPro"/>
</dbReference>